<dbReference type="Gene3D" id="1.10.10.10">
    <property type="entry name" value="Winged helix-like DNA-binding domain superfamily/Winged helix DNA-binding domain"/>
    <property type="match status" value="1"/>
</dbReference>
<keyword evidence="3" id="KW-0804">Transcription</keyword>
<evidence type="ECO:0000256" key="2">
    <source>
        <dbReference type="ARBA" id="ARBA00023125"/>
    </source>
</evidence>
<dbReference type="Pfam" id="PF12802">
    <property type="entry name" value="MarR_2"/>
    <property type="match status" value="1"/>
</dbReference>
<keyword evidence="1" id="KW-0805">Transcription regulation</keyword>
<evidence type="ECO:0000259" key="4">
    <source>
        <dbReference type="Pfam" id="PF12802"/>
    </source>
</evidence>
<name>A0ABQ3ZE25_9ACTN</name>
<dbReference type="Proteomes" id="UP000637628">
    <property type="component" value="Unassembled WGS sequence"/>
</dbReference>
<gene>
    <name evidence="5" type="ORF">Adu01nite_94320</name>
</gene>
<dbReference type="InterPro" id="IPR036388">
    <property type="entry name" value="WH-like_DNA-bd_sf"/>
</dbReference>
<comment type="caution">
    <text evidence="5">The sequence shown here is derived from an EMBL/GenBank/DDBJ whole genome shotgun (WGS) entry which is preliminary data.</text>
</comment>
<dbReference type="InterPro" id="IPR036390">
    <property type="entry name" value="WH_DNA-bd_sf"/>
</dbReference>
<evidence type="ECO:0000313" key="6">
    <source>
        <dbReference type="Proteomes" id="UP000637628"/>
    </source>
</evidence>
<reference evidence="5 6" key="1">
    <citation type="submission" date="2021-01" db="EMBL/GenBank/DDBJ databases">
        <title>Whole genome shotgun sequence of Actinoplanes durhamensis NBRC 14914.</title>
        <authorList>
            <person name="Komaki H."/>
            <person name="Tamura T."/>
        </authorList>
    </citation>
    <scope>NUCLEOTIDE SEQUENCE [LARGE SCALE GENOMIC DNA]</scope>
    <source>
        <strain evidence="5 6">NBRC 14914</strain>
    </source>
</reference>
<sequence>MAHNDDGGSPATVPQAEALPEGISAMPDEAVRQFIERFSFTLAASGMARMPARVFAALLVTDSARLTAAEAAELLQASPAAISGAVRYLAQLNLITRERQPGSRRDHYRLFDDVWYEATMGRDRMVAHWESSAREVVQSLGPDTPAGARVAEMLTFFEFVHAEMPMLIKRWRDRKAELRLDS</sequence>
<feature type="domain" description="HTH marR-type" evidence="4">
    <location>
        <begin position="46"/>
        <end position="105"/>
    </location>
</feature>
<dbReference type="InterPro" id="IPR000835">
    <property type="entry name" value="HTH_MarR-typ"/>
</dbReference>
<protein>
    <submittedName>
        <fullName evidence="5">Transcriptional regulator</fullName>
    </submittedName>
</protein>
<keyword evidence="6" id="KW-1185">Reference proteome</keyword>
<dbReference type="PANTHER" id="PTHR38465:SF2">
    <property type="entry name" value="HTH-TYPE TRANSCRIPTIONAL REGULATOR MMPR5"/>
    <property type="match status" value="1"/>
</dbReference>
<dbReference type="InterPro" id="IPR052362">
    <property type="entry name" value="HTH-GbsR_regulator"/>
</dbReference>
<dbReference type="PANTHER" id="PTHR38465">
    <property type="entry name" value="HTH-TYPE TRANSCRIPTIONAL REGULATOR MJ1563-RELATED"/>
    <property type="match status" value="1"/>
</dbReference>
<organism evidence="5 6">
    <name type="scientific">Paractinoplanes durhamensis</name>
    <dbReference type="NCBI Taxonomy" id="113563"/>
    <lineage>
        <taxon>Bacteria</taxon>
        <taxon>Bacillati</taxon>
        <taxon>Actinomycetota</taxon>
        <taxon>Actinomycetes</taxon>
        <taxon>Micromonosporales</taxon>
        <taxon>Micromonosporaceae</taxon>
        <taxon>Paractinoplanes</taxon>
    </lineage>
</organism>
<dbReference type="SUPFAM" id="SSF46785">
    <property type="entry name" value="Winged helix' DNA-binding domain"/>
    <property type="match status" value="1"/>
</dbReference>
<evidence type="ECO:0000256" key="1">
    <source>
        <dbReference type="ARBA" id="ARBA00023015"/>
    </source>
</evidence>
<accession>A0ABQ3ZE25</accession>
<keyword evidence="2" id="KW-0238">DNA-binding</keyword>
<evidence type="ECO:0000313" key="5">
    <source>
        <dbReference type="EMBL" id="GIE08082.1"/>
    </source>
</evidence>
<evidence type="ECO:0000256" key="3">
    <source>
        <dbReference type="ARBA" id="ARBA00023163"/>
    </source>
</evidence>
<dbReference type="EMBL" id="BOML01000101">
    <property type="protein sequence ID" value="GIE08082.1"/>
    <property type="molecule type" value="Genomic_DNA"/>
</dbReference>
<proteinExistence type="predicted"/>